<feature type="region of interest" description="Disordered" evidence="18">
    <location>
        <begin position="401"/>
        <end position="421"/>
    </location>
</feature>
<evidence type="ECO:0000256" key="8">
    <source>
        <dbReference type="ARBA" id="ARBA00022824"/>
    </source>
</evidence>
<feature type="chain" id="PRO_5029583897" description="UDP-GalNAc:beta-1,3-N-acetylgalactosaminyltransferase 2" evidence="20">
    <location>
        <begin position="27"/>
        <end position="783"/>
    </location>
</feature>
<feature type="region of interest" description="Disordered" evidence="18">
    <location>
        <begin position="737"/>
        <end position="756"/>
    </location>
</feature>
<evidence type="ECO:0000256" key="10">
    <source>
        <dbReference type="ARBA" id="ARBA00022989"/>
    </source>
</evidence>
<keyword evidence="5" id="KW-0328">Glycosyltransferase</keyword>
<evidence type="ECO:0000256" key="15">
    <source>
        <dbReference type="ARBA" id="ARBA00040432"/>
    </source>
</evidence>
<dbReference type="GO" id="GO:0016758">
    <property type="term" value="F:hexosyltransferase activity"/>
    <property type="evidence" value="ECO:0007669"/>
    <property type="project" value="InterPro"/>
</dbReference>
<gene>
    <name evidence="21" type="ORF">FOL47_010571</name>
</gene>
<keyword evidence="11" id="KW-0333">Golgi apparatus</keyword>
<evidence type="ECO:0000256" key="19">
    <source>
        <dbReference type="SAM" id="Phobius"/>
    </source>
</evidence>
<evidence type="ECO:0000256" key="11">
    <source>
        <dbReference type="ARBA" id="ARBA00023034"/>
    </source>
</evidence>
<organism evidence="21 22">
    <name type="scientific">Perkinsus chesapeaki</name>
    <name type="common">Clam parasite</name>
    <name type="synonym">Perkinsus andrewsi</name>
    <dbReference type="NCBI Taxonomy" id="330153"/>
    <lineage>
        <taxon>Eukaryota</taxon>
        <taxon>Sar</taxon>
        <taxon>Alveolata</taxon>
        <taxon>Perkinsozoa</taxon>
        <taxon>Perkinsea</taxon>
        <taxon>Perkinsida</taxon>
        <taxon>Perkinsidae</taxon>
        <taxon>Perkinsus</taxon>
    </lineage>
</organism>
<feature type="signal peptide" evidence="20">
    <location>
        <begin position="1"/>
        <end position="26"/>
    </location>
</feature>
<evidence type="ECO:0000256" key="4">
    <source>
        <dbReference type="ARBA" id="ARBA00008661"/>
    </source>
</evidence>
<dbReference type="GO" id="GO:0000139">
    <property type="term" value="C:Golgi membrane"/>
    <property type="evidence" value="ECO:0007669"/>
    <property type="project" value="UniProtKB-SubCell"/>
</dbReference>
<keyword evidence="13" id="KW-0325">Glycoprotein</keyword>
<dbReference type="EMBL" id="JAAPAO010000083">
    <property type="protein sequence ID" value="KAF4673419.1"/>
    <property type="molecule type" value="Genomic_DNA"/>
</dbReference>
<evidence type="ECO:0000256" key="3">
    <source>
        <dbReference type="ARBA" id="ARBA00004922"/>
    </source>
</evidence>
<evidence type="ECO:0000256" key="16">
    <source>
        <dbReference type="ARBA" id="ARBA00042712"/>
    </source>
</evidence>
<sequence length="783" mass="86313">MLSRLGRFITCTSLLVYLCLISYAVAAQQQPAREGDASLKEQEATTSGYDWDLVIVIPSHISEFTRRCAVRDGWARQLKGHEQSNRAGLRSIKLVFTVGAHYPDDDTKNTALAEMKQFGDMITLPSDFVDRYDALGTKVRLSFKEAVDRLGRFRLLLKADTDSYVHVDKLLEFFDRQHMWDGDPVYAGSFRHAPVMWEPENKDHKWFDGKFTQMTGLTQYPWNAQGGGYVISYQLAKYLAHPPLQLKSWTHEDVGVGAWLMALDYRRIDMPVGFSAPECDCALKCIDRVNDLGGRDLVIDHYVPPYLHRIRQRRLELLGDECWIPQAPTITTTKSTKCRLRPLIRQVPPKPLPAAGPVAGGSRSRQQSHPEDDVIPVNSKCYEPMWLGGEDLQNEYAFSPLQLSPDTKGRRNAGTRSTLLEDHTDTRSGVCGIQFHWEPSSSSSSCMVCRGSDGYDYDEFECGDPSSVVPAYISSIQKANSSLADGVKMDGPAFESESRLPASVFSLPLAAGQWQQLSSVSDCTSPPIVRRELLSLPQCQHLAWSGHYTVLKWIPRGPTAATILRQQQRPPVLALGDAIPDAQAGRAPPESADSNLDDKARVAKAQLPPAPAAAAAPPPDAWGDCVVYDQFTCHRAAVASEDDVSVETVKLPGGLGETPVGSRLLFFLPTQEFPSPPPLEDTSSLGIIRTIGDGSVKALSAAWLLSIGLVRFVSLIFFVFVSVKLIAFLLRRCSGSNSSTLVRGRSRSESGAAGSPGSKLFMIKKLAWKLFRDCHPANASFNV</sequence>
<comment type="pathway">
    <text evidence="3">Protein modification; protein glycosylation.</text>
</comment>
<reference evidence="21 22" key="1">
    <citation type="submission" date="2020-04" db="EMBL/GenBank/DDBJ databases">
        <title>Perkinsus chesapeaki whole genome sequence.</title>
        <authorList>
            <person name="Bogema D.R."/>
        </authorList>
    </citation>
    <scope>NUCLEOTIDE SEQUENCE [LARGE SCALE GENOMIC DNA]</scope>
    <source>
        <strain evidence="21">ATCC PRA-425</strain>
    </source>
</reference>
<evidence type="ECO:0000256" key="14">
    <source>
        <dbReference type="ARBA" id="ARBA00039104"/>
    </source>
</evidence>
<feature type="transmembrane region" description="Helical" evidence="19">
    <location>
        <begin position="703"/>
        <end position="730"/>
    </location>
</feature>
<feature type="region of interest" description="Disordered" evidence="18">
    <location>
        <begin position="348"/>
        <end position="376"/>
    </location>
</feature>
<evidence type="ECO:0000256" key="13">
    <source>
        <dbReference type="ARBA" id="ARBA00023180"/>
    </source>
</evidence>
<keyword evidence="8" id="KW-0256">Endoplasmic reticulum</keyword>
<dbReference type="OrthoDB" id="427498at2759"/>
<keyword evidence="9" id="KW-0735">Signal-anchor</keyword>
<keyword evidence="12 19" id="KW-0472">Membrane</keyword>
<evidence type="ECO:0000313" key="22">
    <source>
        <dbReference type="Proteomes" id="UP000591131"/>
    </source>
</evidence>
<dbReference type="PANTHER" id="PTHR11214">
    <property type="entry name" value="BETA-1,3-N-ACETYLGLUCOSAMINYLTRANSFERASE"/>
    <property type="match status" value="1"/>
</dbReference>
<dbReference type="Proteomes" id="UP000591131">
    <property type="component" value="Unassembled WGS sequence"/>
</dbReference>
<evidence type="ECO:0000256" key="2">
    <source>
        <dbReference type="ARBA" id="ARBA00004323"/>
    </source>
</evidence>
<keyword evidence="7 19" id="KW-0812">Transmembrane</keyword>
<keyword evidence="22" id="KW-1185">Reference proteome</keyword>
<keyword evidence="10 19" id="KW-1133">Transmembrane helix</keyword>
<dbReference type="Pfam" id="PF01762">
    <property type="entry name" value="Galactosyl_T"/>
    <property type="match status" value="1"/>
</dbReference>
<evidence type="ECO:0000256" key="6">
    <source>
        <dbReference type="ARBA" id="ARBA00022679"/>
    </source>
</evidence>
<dbReference type="EC" id="2.4.1.313" evidence="14"/>
<evidence type="ECO:0000256" key="20">
    <source>
        <dbReference type="SAM" id="SignalP"/>
    </source>
</evidence>
<name>A0A7J6MP92_PERCH</name>
<evidence type="ECO:0000313" key="21">
    <source>
        <dbReference type="EMBL" id="KAF4673419.1"/>
    </source>
</evidence>
<dbReference type="GO" id="GO:0006493">
    <property type="term" value="P:protein O-linked glycosylation"/>
    <property type="evidence" value="ECO:0007669"/>
    <property type="project" value="TreeGrafter"/>
</dbReference>
<dbReference type="GO" id="GO:0005783">
    <property type="term" value="C:endoplasmic reticulum"/>
    <property type="evidence" value="ECO:0007669"/>
    <property type="project" value="UniProtKB-SubCell"/>
</dbReference>
<evidence type="ECO:0000256" key="17">
    <source>
        <dbReference type="ARBA" id="ARBA00047667"/>
    </source>
</evidence>
<keyword evidence="6" id="KW-0808">Transferase</keyword>
<comment type="caution">
    <text evidence="21">The sequence shown here is derived from an EMBL/GenBank/DDBJ whole genome shotgun (WGS) entry which is preliminary data.</text>
</comment>
<keyword evidence="20" id="KW-0732">Signal</keyword>
<evidence type="ECO:0000256" key="9">
    <source>
        <dbReference type="ARBA" id="ARBA00022968"/>
    </source>
</evidence>
<comment type="catalytic activity">
    <reaction evidence="17">
        <text>3-O-(N-acetyl-beta-D-glucosaminyl-(1-&gt;4)-alpha-D-mannosyl)-L-threonyl-[protein] + UDP-N-acetyl-alpha-D-galactosamine = 3-O-[beta-D-GalNAc-(1-&gt;3)-beta-D-GlcNAc-(1-&gt;4)-alpha-D-Man]-L-Thr-[protein] + UDP + H(+)</text>
        <dbReference type="Rhea" id="RHEA:37667"/>
        <dbReference type="Rhea" id="RHEA-COMP:13308"/>
        <dbReference type="Rhea" id="RHEA-COMP:13618"/>
        <dbReference type="ChEBI" id="CHEBI:15378"/>
        <dbReference type="ChEBI" id="CHEBI:58223"/>
        <dbReference type="ChEBI" id="CHEBI:67138"/>
        <dbReference type="ChEBI" id="CHEBI:136709"/>
        <dbReference type="ChEBI" id="CHEBI:137540"/>
        <dbReference type="EC" id="2.4.1.313"/>
    </reaction>
</comment>
<protein>
    <recommendedName>
        <fullName evidence="15">UDP-GalNAc:beta-1,3-N-acetylgalactosaminyltransferase 2</fullName>
        <ecNumber evidence="14">2.4.1.313</ecNumber>
    </recommendedName>
    <alternativeName>
        <fullName evidence="16">Beta-1,3-N-acetylgalactosaminyltransferase II</fullName>
    </alternativeName>
</protein>
<evidence type="ECO:0000256" key="1">
    <source>
        <dbReference type="ARBA" id="ARBA00004240"/>
    </source>
</evidence>
<evidence type="ECO:0000256" key="18">
    <source>
        <dbReference type="SAM" id="MobiDB-lite"/>
    </source>
</evidence>
<dbReference type="Gene3D" id="3.90.550.50">
    <property type="match status" value="1"/>
</dbReference>
<proteinExistence type="inferred from homology"/>
<accession>A0A7J6MP92</accession>
<evidence type="ECO:0000256" key="12">
    <source>
        <dbReference type="ARBA" id="ARBA00023136"/>
    </source>
</evidence>
<comment type="similarity">
    <text evidence="4">Belongs to the glycosyltransferase 31 family.</text>
</comment>
<evidence type="ECO:0000256" key="5">
    <source>
        <dbReference type="ARBA" id="ARBA00022676"/>
    </source>
</evidence>
<dbReference type="GO" id="GO:0008194">
    <property type="term" value="F:UDP-glycosyltransferase activity"/>
    <property type="evidence" value="ECO:0007669"/>
    <property type="project" value="TreeGrafter"/>
</dbReference>
<evidence type="ECO:0000256" key="7">
    <source>
        <dbReference type="ARBA" id="ARBA00022692"/>
    </source>
</evidence>
<dbReference type="InterPro" id="IPR002659">
    <property type="entry name" value="Glyco_trans_31"/>
</dbReference>
<dbReference type="AlphaFoldDB" id="A0A7J6MP92"/>
<dbReference type="PANTHER" id="PTHR11214:SF219">
    <property type="entry name" value="UDP-GALNAC:BETA-1,3-N-ACETYLGALACTOSAMINYLTRANSFERASE 2"/>
    <property type="match status" value="1"/>
</dbReference>
<comment type="subcellular location">
    <subcellularLocation>
        <location evidence="1">Endoplasmic reticulum</location>
    </subcellularLocation>
    <subcellularLocation>
        <location evidence="2">Golgi apparatus membrane</location>
        <topology evidence="2">Single-pass type II membrane protein</topology>
    </subcellularLocation>
</comment>